<sequence>MEDLPLEYQIAAMRWTRIEDPRAADAVIAHLKAVGQDTRRAASMVVDFIPVAGQVKGGVEAGIRFDPIAMERLDGLDRALAITGLIPRVSCSAR</sequence>
<keyword evidence="2" id="KW-0964">Secreted</keyword>
<dbReference type="Proteomes" id="UP000542342">
    <property type="component" value="Unassembled WGS sequence"/>
</dbReference>
<dbReference type="AlphaFoldDB" id="A0A7V9AB46"/>
<protein>
    <recommendedName>
        <fullName evidence="3">Pre-toxin TG domain-containing protein</fullName>
    </recommendedName>
</protein>
<evidence type="ECO:0000313" key="5">
    <source>
        <dbReference type="Proteomes" id="UP000542342"/>
    </source>
</evidence>
<comment type="subcellular location">
    <subcellularLocation>
        <location evidence="1">Secreted</location>
    </subcellularLocation>
</comment>
<evidence type="ECO:0000256" key="2">
    <source>
        <dbReference type="ARBA" id="ARBA00022525"/>
    </source>
</evidence>
<dbReference type="GO" id="GO:0005576">
    <property type="term" value="C:extracellular region"/>
    <property type="evidence" value="ECO:0007669"/>
    <property type="project" value="UniProtKB-SubCell"/>
</dbReference>
<dbReference type="Pfam" id="PF14449">
    <property type="entry name" value="PT-TG"/>
    <property type="match status" value="1"/>
</dbReference>
<name>A0A7V9AB46_9BACT</name>
<evidence type="ECO:0000256" key="1">
    <source>
        <dbReference type="ARBA" id="ARBA00004613"/>
    </source>
</evidence>
<evidence type="ECO:0000313" key="4">
    <source>
        <dbReference type="EMBL" id="MBA2225397.1"/>
    </source>
</evidence>
<organism evidence="4 5">
    <name type="scientific">Thermogemmata fonticola</name>
    <dbReference type="NCBI Taxonomy" id="2755323"/>
    <lineage>
        <taxon>Bacteria</taxon>
        <taxon>Pseudomonadati</taxon>
        <taxon>Planctomycetota</taxon>
        <taxon>Planctomycetia</taxon>
        <taxon>Gemmatales</taxon>
        <taxon>Gemmataceae</taxon>
        <taxon>Thermogemmata</taxon>
    </lineage>
</organism>
<gene>
    <name evidence="4" type="ORF">H0921_04375</name>
</gene>
<reference evidence="4 5" key="1">
    <citation type="submission" date="2020-07" db="EMBL/GenBank/DDBJ databases">
        <title>Thermogemmata thermophila gen. nov., sp. nov., a novel moderate thermophilic planctomycete from a Kamchatka hot spring.</title>
        <authorList>
            <person name="Elcheninov A.G."/>
            <person name="Podosokorskaya O.A."/>
            <person name="Kovaleva O.L."/>
            <person name="Novikov A."/>
            <person name="Bonch-Osmolovskaya E.A."/>
            <person name="Toshchakov S.V."/>
            <person name="Kublanov I.V."/>
        </authorList>
    </citation>
    <scope>NUCLEOTIDE SEQUENCE [LARGE SCALE GENOMIC DNA]</scope>
    <source>
        <strain evidence="4 5">2918</strain>
    </source>
</reference>
<dbReference type="InterPro" id="IPR027797">
    <property type="entry name" value="PT-TG_dom"/>
</dbReference>
<evidence type="ECO:0000259" key="3">
    <source>
        <dbReference type="Pfam" id="PF14449"/>
    </source>
</evidence>
<accession>A0A7V9AB46</accession>
<dbReference type="EMBL" id="JACEFB010000002">
    <property type="protein sequence ID" value="MBA2225397.1"/>
    <property type="molecule type" value="Genomic_DNA"/>
</dbReference>
<proteinExistence type="predicted"/>
<comment type="caution">
    <text evidence="4">The sequence shown here is derived from an EMBL/GenBank/DDBJ whole genome shotgun (WGS) entry which is preliminary data.</text>
</comment>
<keyword evidence="5" id="KW-1185">Reference proteome</keyword>
<feature type="domain" description="Pre-toxin TG" evidence="3">
    <location>
        <begin position="40"/>
        <end position="87"/>
    </location>
</feature>